<sequence length="72" mass="8308">QVCKNMNNKNTAPCRCHGDSDKKPYLSRSSLIQLNLQHSRQVLLKHHFTTVLLVSSDIFTVFFWAIVLSLTY</sequence>
<dbReference type="EMBL" id="HACG01051070">
    <property type="protein sequence ID" value="CEK97941.1"/>
    <property type="molecule type" value="Transcribed_RNA"/>
</dbReference>
<keyword evidence="1" id="KW-0472">Membrane</keyword>
<keyword evidence="1" id="KW-0812">Transmembrane</keyword>
<proteinExistence type="predicted"/>
<evidence type="ECO:0000256" key="1">
    <source>
        <dbReference type="SAM" id="Phobius"/>
    </source>
</evidence>
<organism evidence="2">
    <name type="scientific">Arion vulgaris</name>
    <dbReference type="NCBI Taxonomy" id="1028688"/>
    <lineage>
        <taxon>Eukaryota</taxon>
        <taxon>Metazoa</taxon>
        <taxon>Spiralia</taxon>
        <taxon>Lophotrochozoa</taxon>
        <taxon>Mollusca</taxon>
        <taxon>Gastropoda</taxon>
        <taxon>Heterobranchia</taxon>
        <taxon>Euthyneura</taxon>
        <taxon>Panpulmonata</taxon>
        <taxon>Eupulmonata</taxon>
        <taxon>Stylommatophora</taxon>
        <taxon>Helicina</taxon>
        <taxon>Arionoidea</taxon>
        <taxon>Arionidae</taxon>
        <taxon>Arion</taxon>
    </lineage>
</organism>
<gene>
    <name evidence="2" type="primary">ORF217331</name>
</gene>
<keyword evidence="1" id="KW-1133">Transmembrane helix</keyword>
<feature type="non-terminal residue" evidence="2">
    <location>
        <position position="1"/>
    </location>
</feature>
<dbReference type="AlphaFoldDB" id="A0A0B7C017"/>
<name>A0A0B7C017_9EUPU</name>
<accession>A0A0B7C017</accession>
<feature type="transmembrane region" description="Helical" evidence="1">
    <location>
        <begin position="48"/>
        <end position="70"/>
    </location>
</feature>
<reference evidence="2" key="1">
    <citation type="submission" date="2014-12" db="EMBL/GenBank/DDBJ databases">
        <title>Insight into the proteome of Arion vulgaris.</title>
        <authorList>
            <person name="Aradska J."/>
            <person name="Bulat T."/>
            <person name="Smidak R."/>
            <person name="Sarate P."/>
            <person name="Gangsoo J."/>
            <person name="Sialana F."/>
            <person name="Bilban M."/>
            <person name="Lubec G."/>
        </authorList>
    </citation>
    <scope>NUCLEOTIDE SEQUENCE</scope>
    <source>
        <tissue evidence="2">Skin</tissue>
    </source>
</reference>
<protein>
    <submittedName>
        <fullName evidence="2">Uncharacterized protein</fullName>
    </submittedName>
</protein>
<evidence type="ECO:0000313" key="2">
    <source>
        <dbReference type="EMBL" id="CEK97941.1"/>
    </source>
</evidence>